<feature type="region of interest" description="Disordered" evidence="1">
    <location>
        <begin position="94"/>
        <end position="116"/>
    </location>
</feature>
<dbReference type="Pfam" id="PF04155">
    <property type="entry name" value="Ground-like"/>
    <property type="match status" value="1"/>
</dbReference>
<evidence type="ECO:0000313" key="5">
    <source>
        <dbReference type="Proteomes" id="UP000580250"/>
    </source>
</evidence>
<protein>
    <recommendedName>
        <fullName evidence="3">Ground-like domain-containing protein</fullName>
    </recommendedName>
</protein>
<gene>
    <name evidence="4" type="ORF">MENT_LOCUS51726</name>
</gene>
<sequence>MPNFPLIFLIFIFSIFHFIPSKSQLLIHSTHQPKSLLSSNSRFRQCACPTRQSSPLSGSKAKAAPKQKFLPKMLQGTSTDMLFDKNLVDGFLTPLNPNKEEKKRKGTGRSGREWRPKREANKIVDLALADPEKNKCNSERLRQIILKARGRDSTTLKRNIQTLAERTLLARFSVICAKNDFSYISNTEEYCQEKINGNICYIFKQAGRELAFPDPPKLEHFKRGTQRKNIKRKEKRRINN</sequence>
<organism evidence="4 5">
    <name type="scientific">Meloidogyne enterolobii</name>
    <name type="common">Root-knot nematode worm</name>
    <name type="synonym">Meloidogyne mayaguensis</name>
    <dbReference type="NCBI Taxonomy" id="390850"/>
    <lineage>
        <taxon>Eukaryota</taxon>
        <taxon>Metazoa</taxon>
        <taxon>Ecdysozoa</taxon>
        <taxon>Nematoda</taxon>
        <taxon>Chromadorea</taxon>
        <taxon>Rhabditida</taxon>
        <taxon>Tylenchina</taxon>
        <taxon>Tylenchomorpha</taxon>
        <taxon>Tylenchoidea</taxon>
        <taxon>Meloidogynidae</taxon>
        <taxon>Meloidogyninae</taxon>
        <taxon>Meloidogyne</taxon>
    </lineage>
</organism>
<reference evidence="4 5" key="1">
    <citation type="submission" date="2020-08" db="EMBL/GenBank/DDBJ databases">
        <authorList>
            <person name="Koutsovoulos G."/>
            <person name="Danchin GJ E."/>
        </authorList>
    </citation>
    <scope>NUCLEOTIDE SEQUENCE [LARGE SCALE GENOMIC DNA]</scope>
</reference>
<evidence type="ECO:0000256" key="2">
    <source>
        <dbReference type="SAM" id="SignalP"/>
    </source>
</evidence>
<feature type="signal peptide" evidence="2">
    <location>
        <begin position="1"/>
        <end position="23"/>
    </location>
</feature>
<dbReference type="AlphaFoldDB" id="A0A6V7XGN9"/>
<dbReference type="OrthoDB" id="5858182at2759"/>
<dbReference type="InterPro" id="IPR007284">
    <property type="entry name" value="Ground-like_dom"/>
</dbReference>
<evidence type="ECO:0000259" key="3">
    <source>
        <dbReference type="Pfam" id="PF04155"/>
    </source>
</evidence>
<feature type="domain" description="Ground-like" evidence="3">
    <location>
        <begin position="134"/>
        <end position="203"/>
    </location>
</feature>
<dbReference type="EMBL" id="CAJEWN010001557">
    <property type="protein sequence ID" value="CAD2198413.1"/>
    <property type="molecule type" value="Genomic_DNA"/>
</dbReference>
<comment type="caution">
    <text evidence="4">The sequence shown here is derived from an EMBL/GenBank/DDBJ whole genome shotgun (WGS) entry which is preliminary data.</text>
</comment>
<keyword evidence="2" id="KW-0732">Signal</keyword>
<feature type="chain" id="PRO_5028129102" description="Ground-like domain-containing protein" evidence="2">
    <location>
        <begin position="24"/>
        <end position="240"/>
    </location>
</feature>
<evidence type="ECO:0000313" key="4">
    <source>
        <dbReference type="EMBL" id="CAD2198413.1"/>
    </source>
</evidence>
<proteinExistence type="predicted"/>
<accession>A0A6V7XGN9</accession>
<name>A0A6V7XGN9_MELEN</name>
<evidence type="ECO:0000256" key="1">
    <source>
        <dbReference type="SAM" id="MobiDB-lite"/>
    </source>
</evidence>
<dbReference type="Proteomes" id="UP000580250">
    <property type="component" value="Unassembled WGS sequence"/>
</dbReference>